<dbReference type="InterPro" id="IPR007109">
    <property type="entry name" value="Brix"/>
</dbReference>
<evidence type="ECO:0000313" key="10">
    <source>
        <dbReference type="EMBL" id="CAH1243692.1"/>
    </source>
</evidence>
<dbReference type="FunFam" id="3.40.50.10480:FF:000002">
    <property type="entry name" value="Ribosome production factor 1"/>
    <property type="match status" value="1"/>
</dbReference>
<dbReference type="PANTHER" id="PTHR22734">
    <property type="entry name" value="U3 SMALL NUCLEOLAR RIBONUCLEOPROTEIN PROTEIN IMP4"/>
    <property type="match status" value="1"/>
</dbReference>
<dbReference type="EMBL" id="OV696698">
    <property type="protein sequence ID" value="CAH1243692.1"/>
    <property type="molecule type" value="Genomic_DNA"/>
</dbReference>
<evidence type="ECO:0000313" key="11">
    <source>
        <dbReference type="Proteomes" id="UP000838412"/>
    </source>
</evidence>
<keyword evidence="2" id="KW-0690">Ribosome biogenesis</keyword>
<evidence type="ECO:0000256" key="2">
    <source>
        <dbReference type="ARBA" id="ARBA00022517"/>
    </source>
</evidence>
<dbReference type="OrthoDB" id="10253204at2759"/>
<evidence type="ECO:0000256" key="7">
    <source>
        <dbReference type="ARBA" id="ARBA00043178"/>
    </source>
</evidence>
<feature type="domain" description="Brix" evidence="9">
    <location>
        <begin position="157"/>
        <end position="339"/>
    </location>
</feature>
<dbReference type="PROSITE" id="PS50833">
    <property type="entry name" value="BRIX"/>
    <property type="match status" value="1"/>
</dbReference>
<evidence type="ECO:0000256" key="5">
    <source>
        <dbReference type="ARBA" id="ARBA00040221"/>
    </source>
</evidence>
<dbReference type="InterPro" id="IPR044281">
    <property type="entry name" value="IMP4/RPF1"/>
</dbReference>
<feature type="region of interest" description="Disordered" evidence="8">
    <location>
        <begin position="87"/>
        <end position="115"/>
    </location>
</feature>
<comment type="subcellular location">
    <subcellularLocation>
        <location evidence="1">Nucleus</location>
        <location evidence="1">Nucleolus</location>
    </subcellularLocation>
</comment>
<dbReference type="AlphaFoldDB" id="A0A8K0E6Y2"/>
<reference evidence="10" key="1">
    <citation type="submission" date="2022-01" db="EMBL/GenBank/DDBJ databases">
        <authorList>
            <person name="Braso-Vives M."/>
        </authorList>
    </citation>
    <scope>NUCLEOTIDE SEQUENCE</scope>
</reference>
<protein>
    <recommendedName>
        <fullName evidence="5">Ribosome production factor 1</fullName>
    </recommendedName>
    <alternativeName>
        <fullName evidence="7">Brix domain-containing protein 5</fullName>
    </alternativeName>
    <alternativeName>
        <fullName evidence="6">Ribosome biogenesis protein RPF1</fullName>
    </alternativeName>
</protein>
<dbReference type="Proteomes" id="UP000838412">
    <property type="component" value="Chromosome 13"/>
</dbReference>
<feature type="compositionally biased region" description="Basic residues" evidence="8">
    <location>
        <begin position="87"/>
        <end position="101"/>
    </location>
</feature>
<evidence type="ECO:0000256" key="8">
    <source>
        <dbReference type="SAM" id="MobiDB-lite"/>
    </source>
</evidence>
<evidence type="ECO:0000256" key="6">
    <source>
        <dbReference type="ARBA" id="ARBA00042600"/>
    </source>
</evidence>
<dbReference type="Pfam" id="PF04427">
    <property type="entry name" value="Brix"/>
    <property type="match status" value="1"/>
</dbReference>
<dbReference type="PANTHER" id="PTHR22734:SF3">
    <property type="entry name" value="RIBOSOME PRODUCTION FACTOR 1"/>
    <property type="match status" value="1"/>
</dbReference>
<evidence type="ECO:0000259" key="9">
    <source>
        <dbReference type="PROSITE" id="PS50833"/>
    </source>
</evidence>
<gene>
    <name evidence="10" type="primary">RPF1</name>
    <name evidence="10" type="ORF">BLAG_LOCUS6579</name>
</gene>
<dbReference type="GO" id="GO:0005730">
    <property type="term" value="C:nucleolus"/>
    <property type="evidence" value="ECO:0007669"/>
    <property type="project" value="UniProtKB-SubCell"/>
</dbReference>
<dbReference type="GO" id="GO:0000470">
    <property type="term" value="P:maturation of LSU-rRNA"/>
    <property type="evidence" value="ECO:0007669"/>
    <property type="project" value="TreeGrafter"/>
</dbReference>
<dbReference type="GO" id="GO:0030687">
    <property type="term" value="C:preribosome, large subunit precursor"/>
    <property type="evidence" value="ECO:0007669"/>
    <property type="project" value="TreeGrafter"/>
</dbReference>
<comment type="function">
    <text evidence="4">May be required for ribosome biogenesis.</text>
</comment>
<dbReference type="Gene3D" id="3.40.50.10480">
    <property type="entry name" value="Probable brix-domain ribosomal biogenesis protein"/>
    <property type="match status" value="1"/>
</dbReference>
<organism evidence="10 11">
    <name type="scientific">Branchiostoma lanceolatum</name>
    <name type="common">Common lancelet</name>
    <name type="synonym">Amphioxus lanceolatum</name>
    <dbReference type="NCBI Taxonomy" id="7740"/>
    <lineage>
        <taxon>Eukaryota</taxon>
        <taxon>Metazoa</taxon>
        <taxon>Chordata</taxon>
        <taxon>Cephalochordata</taxon>
        <taxon>Leptocardii</taxon>
        <taxon>Amphioxiformes</taxon>
        <taxon>Branchiostomatidae</taxon>
        <taxon>Branchiostoma</taxon>
    </lineage>
</organism>
<dbReference type="SUPFAM" id="SSF52954">
    <property type="entry name" value="Class II aaRS ABD-related"/>
    <property type="match status" value="1"/>
</dbReference>
<sequence>MFYCVYSTFISTFYDLSKILGPPTSWFILSFPKMATPKKKKMPVQEEIQDVDNDSAMAVPSSAIPPPNISSIKNKMRRTHEFIKLKRQRRKEKKELQKKRKRETEALGDEAPPKKVPKTIENMRVFDETMVDPQDEEVLHDEAHDEMASYFSRDTRPKVLITSSDRPRSTTTRFLKELGQCIPNSEIYYRRGLDIKKVITQALAKEFTDIIVINEDRRKPNGLLLCHLPDGPTAHFKISNVKLHDEIKRAPKSTEHYPEVILNNFNTRLGHTVGRMFAALFPHDPQFSGRQAVTFHNQRDFIFFRHHRYLFKNNKRVGLNELGPRFTLKLRSLQKGTFDSKFGEYEWVHKRHEMDTSRRKFFL</sequence>
<evidence type="ECO:0000256" key="3">
    <source>
        <dbReference type="ARBA" id="ARBA00022552"/>
    </source>
</evidence>
<dbReference type="SMART" id="SM00879">
    <property type="entry name" value="Brix"/>
    <property type="match status" value="1"/>
</dbReference>
<dbReference type="GO" id="GO:0042134">
    <property type="term" value="F:rRNA primary transcript binding"/>
    <property type="evidence" value="ECO:0007669"/>
    <property type="project" value="InterPro"/>
</dbReference>
<evidence type="ECO:0000256" key="4">
    <source>
        <dbReference type="ARBA" id="ARBA00037314"/>
    </source>
</evidence>
<keyword evidence="3" id="KW-0698">rRNA processing</keyword>
<accession>A0A8K0E6Y2</accession>
<name>A0A8K0E6Y2_BRALA</name>
<dbReference type="GO" id="GO:0000460">
    <property type="term" value="P:maturation of 5.8S rRNA"/>
    <property type="evidence" value="ECO:0007669"/>
    <property type="project" value="TreeGrafter"/>
</dbReference>
<keyword evidence="11" id="KW-1185">Reference proteome</keyword>
<evidence type="ECO:0000256" key="1">
    <source>
        <dbReference type="ARBA" id="ARBA00004604"/>
    </source>
</evidence>
<proteinExistence type="predicted"/>